<accession>A0A9W9KJ30</accession>
<gene>
    <name evidence="3" type="ORF">N7456_004945</name>
</gene>
<reference evidence="3" key="2">
    <citation type="journal article" date="2023" name="IMA Fungus">
        <title>Comparative genomic study of the Penicillium genus elucidates a diverse pangenome and 15 lateral gene transfer events.</title>
        <authorList>
            <person name="Petersen C."/>
            <person name="Sorensen T."/>
            <person name="Nielsen M.R."/>
            <person name="Sondergaard T.E."/>
            <person name="Sorensen J.L."/>
            <person name="Fitzpatrick D.A."/>
            <person name="Frisvad J.C."/>
            <person name="Nielsen K.L."/>
        </authorList>
    </citation>
    <scope>NUCLEOTIDE SEQUENCE</scope>
    <source>
        <strain evidence="3">IBT 30069</strain>
    </source>
</reference>
<evidence type="ECO:0000313" key="3">
    <source>
        <dbReference type="EMBL" id="KAJ5108270.1"/>
    </source>
</evidence>
<dbReference type="Proteomes" id="UP001149165">
    <property type="component" value="Unassembled WGS sequence"/>
</dbReference>
<dbReference type="CDD" id="cd02440">
    <property type="entry name" value="AdoMet_MTases"/>
    <property type="match status" value="1"/>
</dbReference>
<dbReference type="InterPro" id="IPR010286">
    <property type="entry name" value="METTL16/RlmF"/>
</dbReference>
<dbReference type="AlphaFoldDB" id="A0A9W9KJ30"/>
<dbReference type="PANTHER" id="PTHR13393:SF0">
    <property type="entry name" value="RNA N6-ADENOSINE-METHYLTRANSFERASE METTL16"/>
    <property type="match status" value="1"/>
</dbReference>
<dbReference type="Gene3D" id="3.40.50.150">
    <property type="entry name" value="Vaccinia Virus protein VP39"/>
    <property type="match status" value="1"/>
</dbReference>
<dbReference type="EMBL" id="JAPQKH010000003">
    <property type="protein sequence ID" value="KAJ5108270.1"/>
    <property type="molecule type" value="Genomic_DNA"/>
</dbReference>
<evidence type="ECO:0000256" key="1">
    <source>
        <dbReference type="ARBA" id="ARBA00022603"/>
    </source>
</evidence>
<keyword evidence="1" id="KW-0489">Methyltransferase</keyword>
<comment type="caution">
    <text evidence="3">The sequence shown here is derived from an EMBL/GenBank/DDBJ whole genome shotgun (WGS) entry which is preliminary data.</text>
</comment>
<organism evidence="3 4">
    <name type="scientific">Penicillium angulare</name>
    <dbReference type="NCBI Taxonomy" id="116970"/>
    <lineage>
        <taxon>Eukaryota</taxon>
        <taxon>Fungi</taxon>
        <taxon>Dikarya</taxon>
        <taxon>Ascomycota</taxon>
        <taxon>Pezizomycotina</taxon>
        <taxon>Eurotiomycetes</taxon>
        <taxon>Eurotiomycetidae</taxon>
        <taxon>Eurotiales</taxon>
        <taxon>Aspergillaceae</taxon>
        <taxon>Penicillium</taxon>
    </lineage>
</organism>
<evidence type="ECO:0000256" key="2">
    <source>
        <dbReference type="ARBA" id="ARBA00022679"/>
    </source>
</evidence>
<dbReference type="GO" id="GO:0070475">
    <property type="term" value="P:rRNA base methylation"/>
    <property type="evidence" value="ECO:0007669"/>
    <property type="project" value="TreeGrafter"/>
</dbReference>
<dbReference type="InterPro" id="IPR029063">
    <property type="entry name" value="SAM-dependent_MTases_sf"/>
</dbReference>
<reference evidence="3" key="1">
    <citation type="submission" date="2022-11" db="EMBL/GenBank/DDBJ databases">
        <authorList>
            <person name="Petersen C."/>
        </authorList>
    </citation>
    <scope>NUCLEOTIDE SEQUENCE</scope>
    <source>
        <strain evidence="3">IBT 30069</strain>
    </source>
</reference>
<dbReference type="GO" id="GO:0008168">
    <property type="term" value="F:methyltransferase activity"/>
    <property type="evidence" value="ECO:0007669"/>
    <property type="project" value="UniProtKB-KW"/>
</dbReference>
<proteinExistence type="predicted"/>
<dbReference type="Pfam" id="PF05971">
    <property type="entry name" value="Methyltransf_10"/>
    <property type="match status" value="1"/>
</dbReference>
<dbReference type="OrthoDB" id="514248at2759"/>
<protein>
    <recommendedName>
        <fullName evidence="5">U6 small nuclear RNA (adenine-(43)-N(6))-methyltransferase</fullName>
    </recommendedName>
</protein>
<dbReference type="SUPFAM" id="SSF53335">
    <property type="entry name" value="S-adenosyl-L-methionine-dependent methyltransferases"/>
    <property type="match status" value="1"/>
</dbReference>
<dbReference type="GO" id="GO:0005634">
    <property type="term" value="C:nucleus"/>
    <property type="evidence" value="ECO:0007669"/>
    <property type="project" value="TreeGrafter"/>
</dbReference>
<sequence>MDNVRALYKNDVDFEALALQSPEFAKHLKQSKHVDFNDPVTVRQLTISLLQRDFGLEVKLPEDRLCPPVPNRLNYIIWLQDLLDSTTGSIDRRNDMKKDRMGLDIGTGCCSIYPLLGCKTRLGWKFLATDIDKSNIQSAQDNVKLNKLESRIRILQTDPNDSFFPLDKFQEQRIDFTMCNPPFYASQEEMTTSAEGKSQAPNSICTGAEVEMITPGGEAAFVTRMVDDSLQTRDQIQWYTSMLGKLSSVTAVVDTLMKRENKNYAVTEFVQGNKTKRWAVAWSWSDMRPSMSTARGIPGFPKHLLPFPSEFPFELPLETTFSTVVDAMNKDLNSLSWTWTWDKNLSAGIGFASENVWSRQARRKGKLAEQQGTASKPTLNLKETELGVRVQLSLARAKDSEAHEIKVLISWIQGTDHVLFESFCGMLKRKLETK</sequence>
<evidence type="ECO:0000313" key="4">
    <source>
        <dbReference type="Proteomes" id="UP001149165"/>
    </source>
</evidence>
<dbReference type="PANTHER" id="PTHR13393">
    <property type="entry name" value="SAM-DEPENDENT METHYLTRANSFERASE"/>
    <property type="match status" value="1"/>
</dbReference>
<name>A0A9W9KJ30_9EURO</name>
<evidence type="ECO:0008006" key="5">
    <source>
        <dbReference type="Google" id="ProtNLM"/>
    </source>
</evidence>
<keyword evidence="4" id="KW-1185">Reference proteome</keyword>
<keyword evidence="2" id="KW-0808">Transferase</keyword>